<accession>A0AAD5G440</accession>
<evidence type="ECO:0000313" key="3">
    <source>
        <dbReference type="Proteomes" id="UP001206925"/>
    </source>
</evidence>
<proteinExistence type="predicted"/>
<sequence>MAQRKSLRIRERAREMLNDDEDDDRISRLPKDVIHHIFSFMDARFVVQSGRLSRSWRNTWKSHPHLNFDISPSRDQTRGSKFSNFVHRFLSMRDEVTELSTINFRSNSINHSLLREIIIYATSHGTRNLKIEFSGVKQTSRGEFDLSLFRSRYLEHLFLSINVELKLNPSLTWDFPALTTLTIECVTFTLQLPNDGGTPKLSSFAYYGVARFSLTANDLLSLNTVNFQLPPSMAAFTGVMNYFSRSSPDVKHEELIVWFLLRERQLTDAFTPRQIGVAECKKIPVMNMVVTFLAAKKMLKLFWAEAIVWTACVLNRCPTKACTDVIPQEKP</sequence>
<dbReference type="EMBL" id="JAMZMK010011500">
    <property type="protein sequence ID" value="KAI7726866.1"/>
    <property type="molecule type" value="Genomic_DNA"/>
</dbReference>
<organism evidence="2 3">
    <name type="scientific">Ambrosia artemisiifolia</name>
    <name type="common">Common ragweed</name>
    <dbReference type="NCBI Taxonomy" id="4212"/>
    <lineage>
        <taxon>Eukaryota</taxon>
        <taxon>Viridiplantae</taxon>
        <taxon>Streptophyta</taxon>
        <taxon>Embryophyta</taxon>
        <taxon>Tracheophyta</taxon>
        <taxon>Spermatophyta</taxon>
        <taxon>Magnoliopsida</taxon>
        <taxon>eudicotyledons</taxon>
        <taxon>Gunneridae</taxon>
        <taxon>Pentapetalae</taxon>
        <taxon>asterids</taxon>
        <taxon>campanulids</taxon>
        <taxon>Asterales</taxon>
        <taxon>Asteraceae</taxon>
        <taxon>Asteroideae</taxon>
        <taxon>Heliantheae alliance</taxon>
        <taxon>Heliantheae</taxon>
        <taxon>Ambrosia</taxon>
    </lineage>
</organism>
<comment type="caution">
    <text evidence="2">The sequence shown here is derived from an EMBL/GenBank/DDBJ whole genome shotgun (WGS) entry which is preliminary data.</text>
</comment>
<dbReference type="Gene3D" id="1.20.1280.50">
    <property type="match status" value="1"/>
</dbReference>
<dbReference type="PANTHER" id="PTHR34223:SF118">
    <property type="entry name" value="F-BOX DOMAIN, LEUCINE-RICH REPEAT DOMAIN SUPERFAMILY, F-BOX-LIKE DOMAIN SUPERFAMILY"/>
    <property type="match status" value="1"/>
</dbReference>
<dbReference type="InterPro" id="IPR053197">
    <property type="entry name" value="F-box_SCFL_complex_component"/>
</dbReference>
<evidence type="ECO:0000259" key="1">
    <source>
        <dbReference type="SMART" id="SM00256"/>
    </source>
</evidence>
<evidence type="ECO:0000313" key="2">
    <source>
        <dbReference type="EMBL" id="KAI7726866.1"/>
    </source>
</evidence>
<protein>
    <recommendedName>
        <fullName evidence="1">F-box domain-containing protein</fullName>
    </recommendedName>
</protein>
<gene>
    <name evidence="2" type="ORF">M8C21_004460</name>
</gene>
<dbReference type="InterPro" id="IPR001810">
    <property type="entry name" value="F-box_dom"/>
</dbReference>
<dbReference type="AlphaFoldDB" id="A0AAD5G440"/>
<dbReference type="Pfam" id="PF00646">
    <property type="entry name" value="F-box"/>
    <property type="match status" value="1"/>
</dbReference>
<keyword evidence="3" id="KW-1185">Reference proteome</keyword>
<dbReference type="Proteomes" id="UP001206925">
    <property type="component" value="Unassembled WGS sequence"/>
</dbReference>
<dbReference type="SUPFAM" id="SSF81383">
    <property type="entry name" value="F-box domain"/>
    <property type="match status" value="1"/>
</dbReference>
<dbReference type="PANTHER" id="PTHR34223">
    <property type="entry name" value="OS11G0201299 PROTEIN"/>
    <property type="match status" value="1"/>
</dbReference>
<feature type="domain" description="F-box" evidence="1">
    <location>
        <begin position="29"/>
        <end position="69"/>
    </location>
</feature>
<reference evidence="2" key="1">
    <citation type="submission" date="2022-06" db="EMBL/GenBank/DDBJ databases">
        <title>Uncovering the hologenomic basis of an extraordinary plant invasion.</title>
        <authorList>
            <person name="Bieker V.C."/>
            <person name="Martin M.D."/>
            <person name="Gilbert T."/>
            <person name="Hodgins K."/>
            <person name="Battlay P."/>
            <person name="Petersen B."/>
            <person name="Wilson J."/>
        </authorList>
    </citation>
    <scope>NUCLEOTIDE SEQUENCE</scope>
    <source>
        <strain evidence="2">AA19_3_7</strain>
        <tissue evidence="2">Leaf</tissue>
    </source>
</reference>
<dbReference type="InterPro" id="IPR036047">
    <property type="entry name" value="F-box-like_dom_sf"/>
</dbReference>
<name>A0AAD5G440_AMBAR</name>
<dbReference type="SMART" id="SM00256">
    <property type="entry name" value="FBOX"/>
    <property type="match status" value="1"/>
</dbReference>